<feature type="signal peptide" evidence="1">
    <location>
        <begin position="1"/>
        <end position="16"/>
    </location>
</feature>
<dbReference type="InterPro" id="IPR052842">
    <property type="entry name" value="ER_Co-chaperone"/>
</dbReference>
<keyword evidence="3" id="KW-1185">Reference proteome</keyword>
<reference evidence="2" key="2">
    <citation type="journal article" date="2007" name="Science">
        <title>Draft genome sequence of the sexually transmitted pathogen Trichomonas vaginalis.</title>
        <authorList>
            <person name="Carlton J.M."/>
            <person name="Hirt R.P."/>
            <person name="Silva J.C."/>
            <person name="Delcher A.L."/>
            <person name="Schatz M."/>
            <person name="Zhao Q."/>
            <person name="Wortman J.R."/>
            <person name="Bidwell S.L."/>
            <person name="Alsmark U.C.M."/>
            <person name="Besteiro S."/>
            <person name="Sicheritz-Ponten T."/>
            <person name="Noel C.J."/>
            <person name="Dacks J.B."/>
            <person name="Foster P.G."/>
            <person name="Simillion C."/>
            <person name="Van de Peer Y."/>
            <person name="Miranda-Saavedra D."/>
            <person name="Barton G.J."/>
            <person name="Westrop G.D."/>
            <person name="Mueller S."/>
            <person name="Dessi D."/>
            <person name="Fiori P.L."/>
            <person name="Ren Q."/>
            <person name="Paulsen I."/>
            <person name="Zhang H."/>
            <person name="Bastida-Corcuera F.D."/>
            <person name="Simoes-Barbosa A."/>
            <person name="Brown M.T."/>
            <person name="Hayes R.D."/>
            <person name="Mukherjee M."/>
            <person name="Okumura C.Y."/>
            <person name="Schneider R."/>
            <person name="Smith A.J."/>
            <person name="Vanacova S."/>
            <person name="Villalvazo M."/>
            <person name="Haas B.J."/>
            <person name="Pertea M."/>
            <person name="Feldblyum T.V."/>
            <person name="Utterback T.R."/>
            <person name="Shu C.L."/>
            <person name="Osoegawa K."/>
            <person name="de Jong P.J."/>
            <person name="Hrdy I."/>
            <person name="Horvathova L."/>
            <person name="Zubacova Z."/>
            <person name="Dolezal P."/>
            <person name="Malik S.B."/>
            <person name="Logsdon J.M. Jr."/>
            <person name="Henze K."/>
            <person name="Gupta A."/>
            <person name="Wang C.C."/>
            <person name="Dunne R.L."/>
            <person name="Upcroft J.A."/>
            <person name="Upcroft P."/>
            <person name="White O."/>
            <person name="Salzberg S.L."/>
            <person name="Tang P."/>
            <person name="Chiu C.-H."/>
            <person name="Lee Y.-S."/>
            <person name="Embley T.M."/>
            <person name="Coombs G.H."/>
            <person name="Mottram J.C."/>
            <person name="Tachezy J."/>
            <person name="Fraser-Liggett C.M."/>
            <person name="Johnson P.J."/>
        </authorList>
    </citation>
    <scope>NUCLEOTIDE SEQUENCE [LARGE SCALE GENOMIC DNA]</scope>
    <source>
        <strain evidence="2">G3</strain>
    </source>
</reference>
<name>A2ERJ3_TRIV3</name>
<keyword evidence="1" id="KW-0732">Signal</keyword>
<dbReference type="InParanoid" id="A2ERJ3"/>
<proteinExistence type="predicted"/>
<feature type="chain" id="PRO_5002643499" description="Thioredoxin domain-containing protein" evidence="1">
    <location>
        <begin position="17"/>
        <end position="328"/>
    </location>
</feature>
<dbReference type="KEGG" id="tva:4762584"/>
<evidence type="ECO:0000313" key="2">
    <source>
        <dbReference type="EMBL" id="EAY04720.1"/>
    </source>
</evidence>
<dbReference type="InterPro" id="IPR036249">
    <property type="entry name" value="Thioredoxin-like_sf"/>
</dbReference>
<organism evidence="2 3">
    <name type="scientific">Trichomonas vaginalis (strain ATCC PRA-98 / G3)</name>
    <dbReference type="NCBI Taxonomy" id="412133"/>
    <lineage>
        <taxon>Eukaryota</taxon>
        <taxon>Metamonada</taxon>
        <taxon>Parabasalia</taxon>
        <taxon>Trichomonadida</taxon>
        <taxon>Trichomonadidae</taxon>
        <taxon>Trichomonas</taxon>
    </lineage>
</organism>
<evidence type="ECO:0008006" key="4">
    <source>
        <dbReference type="Google" id="ProtNLM"/>
    </source>
</evidence>
<dbReference type="PANTHER" id="PTHR45184">
    <property type="entry name" value="DNAJ PROTEIN ERDJ3A"/>
    <property type="match status" value="1"/>
</dbReference>
<sequence length="328" mass="37686">MLLALFALACAKKIEQIEDMDGTRFKQTVIAGRKITVYVVLMSNPDLDGHAAANEVLEEAFKIGKGFLKFVYLDTAKTPSYARKLKLYEPSFCIYRSGGVLTLPGNTTARQLVNRASFMIPDFTYKITNELDENYTTAVCVLFTERKIPPSLWTAISYEFRDKGHLIKIGFSNNKTLAASFNITEFPKIMMRNSSKTLIYDGINEFLPLKDAINKFILKRLTNKVKSLNVVPVKQFKRKCQNQDTVCIIHTVDEVTNEFLGFRKKHTTSLLEFMYGSKGLPYDWMKPNMTYGIKYSAGQYFETDNVENLEFMVPQVLINRMKWREIEL</sequence>
<protein>
    <recommendedName>
        <fullName evidence="4">Thioredoxin domain-containing protein</fullName>
    </recommendedName>
</protein>
<dbReference type="SUPFAM" id="SSF52833">
    <property type="entry name" value="Thioredoxin-like"/>
    <property type="match status" value="2"/>
</dbReference>
<gene>
    <name evidence="2" type="ORF">TVAG_059180</name>
</gene>
<evidence type="ECO:0000256" key="1">
    <source>
        <dbReference type="SAM" id="SignalP"/>
    </source>
</evidence>
<dbReference type="EMBL" id="DS113467">
    <property type="protein sequence ID" value="EAY04720.1"/>
    <property type="molecule type" value="Genomic_DNA"/>
</dbReference>
<dbReference type="RefSeq" id="XP_001316943.1">
    <property type="nucleotide sequence ID" value="XM_001316908.1"/>
</dbReference>
<dbReference type="AlphaFoldDB" id="A2ERJ3"/>
<dbReference type="OrthoDB" id="10264505at2759"/>
<reference evidence="2" key="1">
    <citation type="submission" date="2006-10" db="EMBL/GenBank/DDBJ databases">
        <authorList>
            <person name="Amadeo P."/>
            <person name="Zhao Q."/>
            <person name="Wortman J."/>
            <person name="Fraser-Liggett C."/>
            <person name="Carlton J."/>
        </authorList>
    </citation>
    <scope>NUCLEOTIDE SEQUENCE</scope>
    <source>
        <strain evidence="2">G3</strain>
    </source>
</reference>
<dbReference type="SMR" id="A2ERJ3"/>
<dbReference type="PANTHER" id="PTHR45184:SF1">
    <property type="entry name" value="DNAJ PROTEIN ERDJ3A"/>
    <property type="match status" value="1"/>
</dbReference>
<accession>A2ERJ3</accession>
<dbReference type="Proteomes" id="UP000001542">
    <property type="component" value="Unassembled WGS sequence"/>
</dbReference>
<dbReference type="VEuPathDB" id="TrichDB:TVAGG3_0284870"/>
<dbReference type="VEuPathDB" id="TrichDB:TVAG_059180"/>
<evidence type="ECO:0000313" key="3">
    <source>
        <dbReference type="Proteomes" id="UP000001542"/>
    </source>
</evidence>